<evidence type="ECO:0000313" key="1">
    <source>
        <dbReference type="EMBL" id="KIJ05873.1"/>
    </source>
</evidence>
<organism evidence="1 2">
    <name type="scientific">Paxillus involutus ATCC 200175</name>
    <dbReference type="NCBI Taxonomy" id="664439"/>
    <lineage>
        <taxon>Eukaryota</taxon>
        <taxon>Fungi</taxon>
        <taxon>Dikarya</taxon>
        <taxon>Basidiomycota</taxon>
        <taxon>Agaricomycotina</taxon>
        <taxon>Agaricomycetes</taxon>
        <taxon>Agaricomycetidae</taxon>
        <taxon>Boletales</taxon>
        <taxon>Paxilineae</taxon>
        <taxon>Paxillaceae</taxon>
        <taxon>Paxillus</taxon>
    </lineage>
</organism>
<accession>A0A0C9T2Z2</accession>
<dbReference type="AlphaFoldDB" id="A0A0C9T2Z2"/>
<sequence length="62" mass="6986">MDKIKDTTMIDHCKSEINKLGAAVDGEDIKTTSTRQSFEFELKKAKRSKGVAKVQFKPKVQT</sequence>
<gene>
    <name evidence="1" type="ORF">PAXINDRAFT_20897</name>
</gene>
<dbReference type="Proteomes" id="UP000053647">
    <property type="component" value="Unassembled WGS sequence"/>
</dbReference>
<name>A0A0C9T2Z2_PAXIN</name>
<protein>
    <submittedName>
        <fullName evidence="1">Uncharacterized protein</fullName>
    </submittedName>
</protein>
<dbReference type="EMBL" id="KN820657">
    <property type="protein sequence ID" value="KIJ05873.1"/>
    <property type="molecule type" value="Genomic_DNA"/>
</dbReference>
<reference evidence="2" key="2">
    <citation type="submission" date="2015-01" db="EMBL/GenBank/DDBJ databases">
        <title>Evolutionary Origins and Diversification of the Mycorrhizal Mutualists.</title>
        <authorList>
            <consortium name="DOE Joint Genome Institute"/>
            <consortium name="Mycorrhizal Genomics Consortium"/>
            <person name="Kohler A."/>
            <person name="Kuo A."/>
            <person name="Nagy L.G."/>
            <person name="Floudas D."/>
            <person name="Copeland A."/>
            <person name="Barry K.W."/>
            <person name="Cichocki N."/>
            <person name="Veneault-Fourrey C."/>
            <person name="LaButti K."/>
            <person name="Lindquist E.A."/>
            <person name="Lipzen A."/>
            <person name="Lundell T."/>
            <person name="Morin E."/>
            <person name="Murat C."/>
            <person name="Riley R."/>
            <person name="Ohm R."/>
            <person name="Sun H."/>
            <person name="Tunlid A."/>
            <person name="Henrissat B."/>
            <person name="Grigoriev I.V."/>
            <person name="Hibbett D.S."/>
            <person name="Martin F."/>
        </authorList>
    </citation>
    <scope>NUCLEOTIDE SEQUENCE [LARGE SCALE GENOMIC DNA]</scope>
    <source>
        <strain evidence="2">ATCC 200175</strain>
    </source>
</reference>
<reference evidence="1 2" key="1">
    <citation type="submission" date="2014-06" db="EMBL/GenBank/DDBJ databases">
        <authorList>
            <consortium name="DOE Joint Genome Institute"/>
            <person name="Kuo A."/>
            <person name="Kohler A."/>
            <person name="Nagy L.G."/>
            <person name="Floudas D."/>
            <person name="Copeland A."/>
            <person name="Barry K.W."/>
            <person name="Cichocki N."/>
            <person name="Veneault-Fourrey C."/>
            <person name="LaButti K."/>
            <person name="Lindquist E.A."/>
            <person name="Lipzen A."/>
            <person name="Lundell T."/>
            <person name="Morin E."/>
            <person name="Murat C."/>
            <person name="Sun H."/>
            <person name="Tunlid A."/>
            <person name="Henrissat B."/>
            <person name="Grigoriev I.V."/>
            <person name="Hibbett D.S."/>
            <person name="Martin F."/>
            <person name="Nordberg H.P."/>
            <person name="Cantor M.N."/>
            <person name="Hua S.X."/>
        </authorList>
    </citation>
    <scope>NUCLEOTIDE SEQUENCE [LARGE SCALE GENOMIC DNA]</scope>
    <source>
        <strain evidence="1 2">ATCC 200175</strain>
    </source>
</reference>
<keyword evidence="2" id="KW-1185">Reference proteome</keyword>
<dbReference type="HOGENOM" id="CLU_2904813_0_0_1"/>
<evidence type="ECO:0000313" key="2">
    <source>
        <dbReference type="Proteomes" id="UP000053647"/>
    </source>
</evidence>
<proteinExistence type="predicted"/>